<proteinExistence type="predicted"/>
<evidence type="ECO:0000256" key="1">
    <source>
        <dbReference type="SAM" id="MobiDB-lite"/>
    </source>
</evidence>
<name>A0A4W5MF15_9TELE</name>
<dbReference type="Ensembl" id="ENSHHUT00000038466.1">
    <property type="protein sequence ID" value="ENSHHUP00000036992.1"/>
    <property type="gene ID" value="ENSHHUG00000023160.1"/>
</dbReference>
<reference evidence="2" key="2">
    <citation type="submission" date="2025-08" db="UniProtKB">
        <authorList>
            <consortium name="Ensembl"/>
        </authorList>
    </citation>
    <scope>IDENTIFICATION</scope>
</reference>
<protein>
    <submittedName>
        <fullName evidence="2">Uncharacterized protein</fullName>
    </submittedName>
</protein>
<feature type="compositionally biased region" description="Basic and acidic residues" evidence="1">
    <location>
        <begin position="178"/>
        <end position="196"/>
    </location>
</feature>
<accession>A0A4W5MF15</accession>
<reference evidence="2" key="3">
    <citation type="submission" date="2025-09" db="UniProtKB">
        <authorList>
            <consortium name="Ensembl"/>
        </authorList>
    </citation>
    <scope>IDENTIFICATION</scope>
</reference>
<evidence type="ECO:0000313" key="2">
    <source>
        <dbReference type="Ensembl" id="ENSHHUP00000036992.1"/>
    </source>
</evidence>
<dbReference type="AlphaFoldDB" id="A0A4W5MF15"/>
<dbReference type="Gene3D" id="3.90.280.10">
    <property type="entry name" value="PEBP-like"/>
    <property type="match status" value="1"/>
</dbReference>
<dbReference type="SUPFAM" id="SSF49777">
    <property type="entry name" value="PEBP-like"/>
    <property type="match status" value="1"/>
</dbReference>
<dbReference type="GeneTree" id="ENSGT00990000212376"/>
<dbReference type="InterPro" id="IPR036610">
    <property type="entry name" value="PEBP-like_sf"/>
</dbReference>
<organism evidence="2 3">
    <name type="scientific">Hucho hucho</name>
    <name type="common">huchen</name>
    <dbReference type="NCBI Taxonomy" id="62062"/>
    <lineage>
        <taxon>Eukaryota</taxon>
        <taxon>Metazoa</taxon>
        <taxon>Chordata</taxon>
        <taxon>Craniata</taxon>
        <taxon>Vertebrata</taxon>
        <taxon>Euteleostomi</taxon>
        <taxon>Actinopterygii</taxon>
        <taxon>Neopterygii</taxon>
        <taxon>Teleostei</taxon>
        <taxon>Protacanthopterygii</taxon>
        <taxon>Salmoniformes</taxon>
        <taxon>Salmonidae</taxon>
        <taxon>Salmoninae</taxon>
        <taxon>Hucho</taxon>
    </lineage>
</organism>
<keyword evidence="3" id="KW-1185">Reference proteome</keyword>
<reference evidence="3" key="1">
    <citation type="submission" date="2018-06" db="EMBL/GenBank/DDBJ databases">
        <title>Genome assembly of Danube salmon.</title>
        <authorList>
            <person name="Macqueen D.J."/>
            <person name="Gundappa M.K."/>
        </authorList>
    </citation>
    <scope>NUCLEOTIDE SEQUENCE [LARGE SCALE GENOMIC DNA]</scope>
</reference>
<dbReference type="Proteomes" id="UP000314982">
    <property type="component" value="Unassembled WGS sequence"/>
</dbReference>
<sequence length="196" mass="21643">MPHKEIDYKSLESLEKFGSYTSYLKKAEEAKNTPRVNIGLPHFFVVFPVNVPLDRVRAGWEETSGRTTSRGLRITMGSSKICSPWPTSSALTLRISYNQDSSAQVHYGNRLMPKEAAVAPQVSFVAEKGSLWTLLFTSPAIDILSLFPVGTPGEDLCQYLAPIPAKATGFHRLSTSCSDRKEPSTSMKTSDHHHGD</sequence>
<evidence type="ECO:0000313" key="3">
    <source>
        <dbReference type="Proteomes" id="UP000314982"/>
    </source>
</evidence>
<feature type="region of interest" description="Disordered" evidence="1">
    <location>
        <begin position="174"/>
        <end position="196"/>
    </location>
</feature>